<keyword evidence="2" id="KW-0378">Hydrolase</keyword>
<organism evidence="6 7">
    <name type="scientific">Spongiactinospora gelatinilytica</name>
    <dbReference type="NCBI Taxonomy" id="2666298"/>
    <lineage>
        <taxon>Bacteria</taxon>
        <taxon>Bacillati</taxon>
        <taxon>Actinomycetota</taxon>
        <taxon>Actinomycetes</taxon>
        <taxon>Streptosporangiales</taxon>
        <taxon>Streptosporangiaceae</taxon>
        <taxon>Spongiactinospora</taxon>
    </lineage>
</organism>
<keyword evidence="1" id="KW-0547">Nucleotide-binding</keyword>
<dbReference type="GO" id="GO:0005524">
    <property type="term" value="F:ATP binding"/>
    <property type="evidence" value="ECO:0007669"/>
    <property type="project" value="UniProtKB-KW"/>
</dbReference>
<evidence type="ECO:0000256" key="4">
    <source>
        <dbReference type="SAM" id="MobiDB-lite"/>
    </source>
</evidence>
<accession>A0A2W2J396</accession>
<feature type="compositionally biased region" description="Low complexity" evidence="4">
    <location>
        <begin position="202"/>
        <end position="216"/>
    </location>
</feature>
<evidence type="ECO:0000256" key="1">
    <source>
        <dbReference type="ARBA" id="ARBA00022741"/>
    </source>
</evidence>
<dbReference type="PANTHER" id="PTHR43309:SF3">
    <property type="entry name" value="5-OXOPROLINASE SUBUNIT C"/>
    <property type="match status" value="1"/>
</dbReference>
<dbReference type="PANTHER" id="PTHR43309">
    <property type="entry name" value="5-OXOPROLINASE SUBUNIT C"/>
    <property type="match status" value="1"/>
</dbReference>
<feature type="domain" description="Carboxyltransferase" evidence="5">
    <location>
        <begin position="30"/>
        <end position="224"/>
    </location>
</feature>
<evidence type="ECO:0000256" key="3">
    <source>
        <dbReference type="ARBA" id="ARBA00022840"/>
    </source>
</evidence>
<keyword evidence="7" id="KW-1185">Reference proteome</keyword>
<dbReference type="Proteomes" id="UP000248544">
    <property type="component" value="Unassembled WGS sequence"/>
</dbReference>
<dbReference type="GO" id="GO:0016787">
    <property type="term" value="F:hydrolase activity"/>
    <property type="evidence" value="ECO:0007669"/>
    <property type="project" value="UniProtKB-KW"/>
</dbReference>
<dbReference type="EMBL" id="POUA01000008">
    <property type="protein sequence ID" value="PZG56074.1"/>
    <property type="molecule type" value="Genomic_DNA"/>
</dbReference>
<name>A0A2W2J396_9ACTN</name>
<dbReference type="RefSeq" id="WP_111165324.1">
    <property type="nucleotide sequence ID" value="NZ_POUA01000008.1"/>
</dbReference>
<evidence type="ECO:0000256" key="2">
    <source>
        <dbReference type="ARBA" id="ARBA00022801"/>
    </source>
</evidence>
<dbReference type="InterPro" id="IPR052708">
    <property type="entry name" value="PxpC"/>
</dbReference>
<evidence type="ECO:0000259" key="5">
    <source>
        <dbReference type="SMART" id="SM00797"/>
    </source>
</evidence>
<sequence length="224" mass="23231">MRTIDVPYFLVREPGPLTLVEDLGRPGHAALGVPPSGALDAPALKLANRLVGNPEGAAGLEIAFGHLIGEFSDGRWFAVTGADLDARLHETPLTPNVPYYAAPGQVLRLGGRRGRGVRAYLAISGGIEVPAALGSRSADLMSGLGPAPLRRDRRLPLGRPSGRLPGVDVAPVGAIVQSPTLEIVPGPRDDWFTPDAVWNHRGPSSGGQSAPSGGLSWANSPCVA</sequence>
<dbReference type="InterPro" id="IPR003778">
    <property type="entry name" value="CT_A_B"/>
</dbReference>
<dbReference type="Pfam" id="PF02626">
    <property type="entry name" value="CT_A_B"/>
    <property type="match status" value="1"/>
</dbReference>
<dbReference type="SMART" id="SM00797">
    <property type="entry name" value="AHS2"/>
    <property type="match status" value="1"/>
</dbReference>
<protein>
    <recommendedName>
        <fullName evidence="5">Carboxyltransferase domain-containing protein</fullName>
    </recommendedName>
</protein>
<feature type="region of interest" description="Disordered" evidence="4">
    <location>
        <begin position="194"/>
        <end position="224"/>
    </location>
</feature>
<evidence type="ECO:0000313" key="7">
    <source>
        <dbReference type="Proteomes" id="UP000248544"/>
    </source>
</evidence>
<gene>
    <name evidence="6" type="ORF">C1I98_02015</name>
</gene>
<keyword evidence="3" id="KW-0067">ATP-binding</keyword>
<proteinExistence type="predicted"/>
<reference evidence="6 7" key="1">
    <citation type="submission" date="2018-01" db="EMBL/GenBank/DDBJ databases">
        <title>Draft genome sequence of Sphaerisporangium sp. 7K107.</title>
        <authorList>
            <person name="Sahin N."/>
            <person name="Saygin H."/>
            <person name="Ay H."/>
        </authorList>
    </citation>
    <scope>NUCLEOTIDE SEQUENCE [LARGE SCALE GENOMIC DNA]</scope>
    <source>
        <strain evidence="6 7">7K107</strain>
    </source>
</reference>
<comment type="caution">
    <text evidence="6">The sequence shown here is derived from an EMBL/GenBank/DDBJ whole genome shotgun (WGS) entry which is preliminary data.</text>
</comment>
<dbReference type="AlphaFoldDB" id="A0A2W2J396"/>
<evidence type="ECO:0000313" key="6">
    <source>
        <dbReference type="EMBL" id="PZG56074.1"/>
    </source>
</evidence>